<dbReference type="STRING" id="797419.SAMN05216556_1327"/>
<dbReference type="EMBL" id="FQYV01000033">
    <property type="protein sequence ID" value="SHJ93703.1"/>
    <property type="molecule type" value="Genomic_DNA"/>
</dbReference>
<evidence type="ECO:0000313" key="2">
    <source>
        <dbReference type="Proteomes" id="UP000184172"/>
    </source>
</evidence>
<dbReference type="OrthoDB" id="1398592at2"/>
<organism evidence="1 2">
    <name type="scientific">Aequorivita viscosa</name>
    <dbReference type="NCBI Taxonomy" id="797419"/>
    <lineage>
        <taxon>Bacteria</taxon>
        <taxon>Pseudomonadati</taxon>
        <taxon>Bacteroidota</taxon>
        <taxon>Flavobacteriia</taxon>
        <taxon>Flavobacteriales</taxon>
        <taxon>Flavobacteriaceae</taxon>
        <taxon>Aequorivita</taxon>
    </lineage>
</organism>
<name>A0A1M6NDH8_9FLAO</name>
<dbReference type="RefSeq" id="WP_073221604.1">
    <property type="nucleotide sequence ID" value="NZ_FNNS01000032.1"/>
</dbReference>
<proteinExistence type="predicted"/>
<evidence type="ECO:0000313" key="1">
    <source>
        <dbReference type="EMBL" id="SHJ93703.1"/>
    </source>
</evidence>
<reference evidence="2" key="1">
    <citation type="submission" date="2016-11" db="EMBL/GenBank/DDBJ databases">
        <authorList>
            <person name="Varghese N."/>
            <person name="Submissions S."/>
        </authorList>
    </citation>
    <scope>NUCLEOTIDE SEQUENCE [LARGE SCALE GENOMIC DNA]</scope>
    <source>
        <strain evidence="2">DSM 26349</strain>
    </source>
</reference>
<keyword evidence="2" id="KW-1185">Reference proteome</keyword>
<dbReference type="Proteomes" id="UP000184172">
    <property type="component" value="Unassembled WGS sequence"/>
</dbReference>
<protein>
    <submittedName>
        <fullName evidence="1">Uncharacterized protein</fullName>
    </submittedName>
</protein>
<gene>
    <name evidence="1" type="ORF">SAMN04487908_13324</name>
</gene>
<sequence length="299" mass="34211">MDFTLVNSINNWAPGNLETATALANYLANCYSEDDEDFCAEVDFVEKVIKDSSFKDTNTECIHEKMKTNPNSIYSKMFAHFNGTTGKFLHLKVGNTPSGDWGITRGSDSNAQFYTITTDSDINTNGSNLMKYVTLCHEMIHAYMWSSLEDAGLLIFDQYGIPDPSFDCVDYDIPNLNDISLEDRFVAVICAMDNAQVESGLWSHELFNKNVFEIEDYRQALENFLINEYDWNSESQSFRTEAENVFGSNWKQEVARAISWRGLEETSGYLPYRNNYDGFQYLYIVNIITKIENGNKNCQ</sequence>
<dbReference type="AlphaFoldDB" id="A0A1M6NDH8"/>
<accession>A0A1M6NDH8</accession>